<evidence type="ECO:0000313" key="3">
    <source>
        <dbReference type="Proteomes" id="UP000053676"/>
    </source>
</evidence>
<feature type="region of interest" description="Disordered" evidence="1">
    <location>
        <begin position="1"/>
        <end position="33"/>
    </location>
</feature>
<sequence>MKASRSFSCSVKAVQRPPPPRSRRAPPTQDVRRRTVVDYGKVVEYLEEDRQLSAGSELKQTKQ</sequence>
<dbReference type="Proteomes" id="UP000053676">
    <property type="component" value="Unassembled WGS sequence"/>
</dbReference>
<gene>
    <name evidence="2" type="ORF">NECAME_02947</name>
</gene>
<reference evidence="3" key="1">
    <citation type="journal article" date="2014" name="Nat. Genet.">
        <title>Genome of the human hookworm Necator americanus.</title>
        <authorList>
            <person name="Tang Y.T."/>
            <person name="Gao X."/>
            <person name="Rosa B.A."/>
            <person name="Abubucker S."/>
            <person name="Hallsworth-Pepin K."/>
            <person name="Martin J."/>
            <person name="Tyagi R."/>
            <person name="Heizer E."/>
            <person name="Zhang X."/>
            <person name="Bhonagiri-Palsikar V."/>
            <person name="Minx P."/>
            <person name="Warren W.C."/>
            <person name="Wang Q."/>
            <person name="Zhan B."/>
            <person name="Hotez P.J."/>
            <person name="Sternberg P.W."/>
            <person name="Dougall A."/>
            <person name="Gaze S.T."/>
            <person name="Mulvenna J."/>
            <person name="Sotillo J."/>
            <person name="Ranganathan S."/>
            <person name="Rabelo E.M."/>
            <person name="Wilson R.K."/>
            <person name="Felgner P.L."/>
            <person name="Bethony J."/>
            <person name="Hawdon J.M."/>
            <person name="Gasser R.B."/>
            <person name="Loukas A."/>
            <person name="Mitreva M."/>
        </authorList>
    </citation>
    <scope>NUCLEOTIDE SEQUENCE [LARGE SCALE GENOMIC DNA]</scope>
</reference>
<accession>W2TAM3</accession>
<dbReference type="EMBL" id="KI660008">
    <property type="protein sequence ID" value="ETN78241.1"/>
    <property type="molecule type" value="Genomic_DNA"/>
</dbReference>
<name>W2TAM3_NECAM</name>
<dbReference type="KEGG" id="nai:NECAME_02947"/>
<proteinExistence type="predicted"/>
<dbReference type="AlphaFoldDB" id="W2TAM3"/>
<protein>
    <submittedName>
        <fullName evidence="2">Uncharacterized protein</fullName>
    </submittedName>
</protein>
<evidence type="ECO:0000313" key="2">
    <source>
        <dbReference type="EMBL" id="ETN78241.1"/>
    </source>
</evidence>
<evidence type="ECO:0000256" key="1">
    <source>
        <dbReference type="SAM" id="MobiDB-lite"/>
    </source>
</evidence>
<keyword evidence="3" id="KW-1185">Reference proteome</keyword>
<organism evidence="2 3">
    <name type="scientific">Necator americanus</name>
    <name type="common">Human hookworm</name>
    <dbReference type="NCBI Taxonomy" id="51031"/>
    <lineage>
        <taxon>Eukaryota</taxon>
        <taxon>Metazoa</taxon>
        <taxon>Ecdysozoa</taxon>
        <taxon>Nematoda</taxon>
        <taxon>Chromadorea</taxon>
        <taxon>Rhabditida</taxon>
        <taxon>Rhabditina</taxon>
        <taxon>Rhabditomorpha</taxon>
        <taxon>Strongyloidea</taxon>
        <taxon>Ancylostomatidae</taxon>
        <taxon>Bunostominae</taxon>
        <taxon>Necator</taxon>
    </lineage>
</organism>